<accession>A0A6A6Z8G4</accession>
<dbReference type="AlphaFoldDB" id="A0A6A6Z8G4"/>
<gene>
    <name evidence="2 4" type="ORF">BDZ99DRAFT_470090</name>
</gene>
<evidence type="ECO:0000313" key="3">
    <source>
        <dbReference type="Proteomes" id="UP000504636"/>
    </source>
</evidence>
<organism evidence="2">
    <name type="scientific">Mytilinidion resinicola</name>
    <dbReference type="NCBI Taxonomy" id="574789"/>
    <lineage>
        <taxon>Eukaryota</taxon>
        <taxon>Fungi</taxon>
        <taxon>Dikarya</taxon>
        <taxon>Ascomycota</taxon>
        <taxon>Pezizomycotina</taxon>
        <taxon>Dothideomycetes</taxon>
        <taxon>Pleosporomycetidae</taxon>
        <taxon>Mytilinidiales</taxon>
        <taxon>Mytilinidiaceae</taxon>
        <taxon>Mytilinidion</taxon>
    </lineage>
</organism>
<dbReference type="EMBL" id="MU003692">
    <property type="protein sequence ID" value="KAF2817023.1"/>
    <property type="molecule type" value="Genomic_DNA"/>
</dbReference>
<dbReference type="Proteomes" id="UP000504636">
    <property type="component" value="Unplaced"/>
</dbReference>
<sequence>MPMEAAVLAATCPRPRRPAPAPKQAKPRLLQLPIASSASTISCQMAGWLRRVLRCAQCGVRRPRSPRKSSVNQPNHGNGTPTGDDPWWQPTGARESPCGTARGASRGAPPPCGPAAVCVEEGEYRRIDSKHWRRASRRHRGTDRAALKHWADCRSGAGAAQDSYMASTSVGRIAIPAACCRTN</sequence>
<dbReference type="GeneID" id="54462501"/>
<evidence type="ECO:0000313" key="2">
    <source>
        <dbReference type="EMBL" id="KAF2817023.1"/>
    </source>
</evidence>
<reference evidence="2 4" key="1">
    <citation type="journal article" date="2020" name="Stud. Mycol.">
        <title>101 Dothideomycetes genomes: a test case for predicting lifestyles and emergence of pathogens.</title>
        <authorList>
            <person name="Haridas S."/>
            <person name="Albert R."/>
            <person name="Binder M."/>
            <person name="Bloem J."/>
            <person name="Labutti K."/>
            <person name="Salamov A."/>
            <person name="Andreopoulos B."/>
            <person name="Baker S."/>
            <person name="Barry K."/>
            <person name="Bills G."/>
            <person name="Bluhm B."/>
            <person name="Cannon C."/>
            <person name="Castanera R."/>
            <person name="Culley D."/>
            <person name="Daum C."/>
            <person name="Ezra D."/>
            <person name="Gonzalez J."/>
            <person name="Henrissat B."/>
            <person name="Kuo A."/>
            <person name="Liang C."/>
            <person name="Lipzen A."/>
            <person name="Lutzoni F."/>
            <person name="Magnuson J."/>
            <person name="Mondo S."/>
            <person name="Nolan M."/>
            <person name="Ohm R."/>
            <person name="Pangilinan J."/>
            <person name="Park H.-J."/>
            <person name="Ramirez L."/>
            <person name="Alfaro M."/>
            <person name="Sun H."/>
            <person name="Tritt A."/>
            <person name="Yoshinaga Y."/>
            <person name="Zwiers L.-H."/>
            <person name="Turgeon B."/>
            <person name="Goodwin S."/>
            <person name="Spatafora J."/>
            <person name="Crous P."/>
            <person name="Grigoriev I."/>
        </authorList>
    </citation>
    <scope>NUCLEOTIDE SEQUENCE</scope>
    <source>
        <strain evidence="2 4">CBS 304.34</strain>
    </source>
</reference>
<reference evidence="4" key="2">
    <citation type="submission" date="2020-04" db="EMBL/GenBank/DDBJ databases">
        <authorList>
            <consortium name="NCBI Genome Project"/>
        </authorList>
    </citation>
    <scope>NUCLEOTIDE SEQUENCE</scope>
    <source>
        <strain evidence="4">CBS 304.34</strain>
    </source>
</reference>
<evidence type="ECO:0000313" key="4">
    <source>
        <dbReference type="RefSeq" id="XP_033583987.1"/>
    </source>
</evidence>
<reference evidence="4" key="3">
    <citation type="submission" date="2025-04" db="UniProtKB">
        <authorList>
            <consortium name="RefSeq"/>
        </authorList>
    </citation>
    <scope>IDENTIFICATION</scope>
    <source>
        <strain evidence="4">CBS 304.34</strain>
    </source>
</reference>
<keyword evidence="3" id="KW-1185">Reference proteome</keyword>
<feature type="region of interest" description="Disordered" evidence="1">
    <location>
        <begin position="62"/>
        <end position="112"/>
    </location>
</feature>
<proteinExistence type="predicted"/>
<protein>
    <submittedName>
        <fullName evidence="2 4">Uncharacterized protein</fullName>
    </submittedName>
</protein>
<dbReference type="RefSeq" id="XP_033583987.1">
    <property type="nucleotide sequence ID" value="XM_033721608.1"/>
</dbReference>
<name>A0A6A6Z8G4_9PEZI</name>
<feature type="region of interest" description="Disordered" evidence="1">
    <location>
        <begin position="1"/>
        <end position="26"/>
    </location>
</feature>
<evidence type="ECO:0000256" key="1">
    <source>
        <dbReference type="SAM" id="MobiDB-lite"/>
    </source>
</evidence>
<feature type="compositionally biased region" description="Polar residues" evidence="1">
    <location>
        <begin position="71"/>
        <end position="81"/>
    </location>
</feature>